<feature type="domain" description="EF-hand" evidence="2">
    <location>
        <begin position="1"/>
        <end position="36"/>
    </location>
</feature>
<dbReference type="EMBL" id="JAAIUW010000005">
    <property type="protein sequence ID" value="KAF7830635.1"/>
    <property type="molecule type" value="Genomic_DNA"/>
</dbReference>
<dbReference type="PROSITE" id="PS00018">
    <property type="entry name" value="EF_HAND_1"/>
    <property type="match status" value="2"/>
</dbReference>
<dbReference type="Gene3D" id="1.10.238.10">
    <property type="entry name" value="EF-hand"/>
    <property type="match status" value="1"/>
</dbReference>
<dbReference type="InterPro" id="IPR018247">
    <property type="entry name" value="EF_Hand_1_Ca_BS"/>
</dbReference>
<feature type="domain" description="EF-hand" evidence="2">
    <location>
        <begin position="45"/>
        <end position="74"/>
    </location>
</feature>
<evidence type="ECO:0000313" key="3">
    <source>
        <dbReference type="EMBL" id="KAF7830635.1"/>
    </source>
</evidence>
<dbReference type="OrthoDB" id="26525at2759"/>
<dbReference type="Proteomes" id="UP000634136">
    <property type="component" value="Unassembled WGS sequence"/>
</dbReference>
<name>A0A834U1X2_9FABA</name>
<protein>
    <submittedName>
        <fullName evidence="3">Polcalcin Phl p 7</fullName>
    </submittedName>
</protein>
<dbReference type="InterPro" id="IPR002048">
    <property type="entry name" value="EF_hand_dom"/>
</dbReference>
<keyword evidence="1" id="KW-0106">Calcium</keyword>
<organism evidence="3 4">
    <name type="scientific">Senna tora</name>
    <dbReference type="NCBI Taxonomy" id="362788"/>
    <lineage>
        <taxon>Eukaryota</taxon>
        <taxon>Viridiplantae</taxon>
        <taxon>Streptophyta</taxon>
        <taxon>Embryophyta</taxon>
        <taxon>Tracheophyta</taxon>
        <taxon>Spermatophyta</taxon>
        <taxon>Magnoliopsida</taxon>
        <taxon>eudicotyledons</taxon>
        <taxon>Gunneridae</taxon>
        <taxon>Pentapetalae</taxon>
        <taxon>rosids</taxon>
        <taxon>fabids</taxon>
        <taxon>Fabales</taxon>
        <taxon>Fabaceae</taxon>
        <taxon>Caesalpinioideae</taxon>
        <taxon>Cassia clade</taxon>
        <taxon>Senna</taxon>
    </lineage>
</organism>
<dbReference type="SMART" id="SM00054">
    <property type="entry name" value="EFh"/>
    <property type="match status" value="2"/>
</dbReference>
<keyword evidence="4" id="KW-1185">Reference proteome</keyword>
<evidence type="ECO:0000259" key="2">
    <source>
        <dbReference type="PROSITE" id="PS50222"/>
    </source>
</evidence>
<dbReference type="Pfam" id="PF13202">
    <property type="entry name" value="EF-hand_5"/>
    <property type="match status" value="2"/>
</dbReference>
<accession>A0A834U1X2</accession>
<evidence type="ECO:0000256" key="1">
    <source>
        <dbReference type="ARBA" id="ARBA00022837"/>
    </source>
</evidence>
<proteinExistence type="predicted"/>
<reference evidence="3" key="1">
    <citation type="submission" date="2020-09" db="EMBL/GenBank/DDBJ databases">
        <title>Genome-Enabled Discovery of Anthraquinone Biosynthesis in Senna tora.</title>
        <authorList>
            <person name="Kang S.-H."/>
            <person name="Pandey R.P."/>
            <person name="Lee C.-M."/>
            <person name="Sim J.-S."/>
            <person name="Jeong J.-T."/>
            <person name="Choi B.-S."/>
            <person name="Jung M."/>
            <person name="Ginzburg D."/>
            <person name="Zhao K."/>
            <person name="Won S.Y."/>
            <person name="Oh T.-J."/>
            <person name="Yu Y."/>
            <person name="Kim N.-H."/>
            <person name="Lee O.R."/>
            <person name="Lee T.-H."/>
            <person name="Bashyal P."/>
            <person name="Kim T.-S."/>
            <person name="Lee W.-H."/>
            <person name="Kawkins C."/>
            <person name="Kim C.-K."/>
            <person name="Kim J.S."/>
            <person name="Ahn B.O."/>
            <person name="Rhee S.Y."/>
            <person name="Sohng J.K."/>
        </authorList>
    </citation>
    <scope>NUCLEOTIDE SEQUENCE</scope>
    <source>
        <tissue evidence="3">Leaf</tissue>
    </source>
</reference>
<sequence>MSLEEFKRWLMRFDGNGDGRISEVELREAVRVMKGWGLFSSWNTKKAIKSADANHDGFIDHHEFNNLIHFADKHLNIIITKSSF</sequence>
<dbReference type="GO" id="GO:0005509">
    <property type="term" value="F:calcium ion binding"/>
    <property type="evidence" value="ECO:0007669"/>
    <property type="project" value="InterPro"/>
</dbReference>
<dbReference type="PROSITE" id="PS50222">
    <property type="entry name" value="EF_HAND_2"/>
    <property type="match status" value="2"/>
</dbReference>
<dbReference type="SUPFAM" id="SSF47473">
    <property type="entry name" value="EF-hand"/>
    <property type="match status" value="1"/>
</dbReference>
<evidence type="ECO:0000313" key="4">
    <source>
        <dbReference type="Proteomes" id="UP000634136"/>
    </source>
</evidence>
<dbReference type="InterPro" id="IPR011992">
    <property type="entry name" value="EF-hand-dom_pair"/>
</dbReference>
<gene>
    <name evidence="3" type="ORF">G2W53_012968</name>
</gene>
<comment type="caution">
    <text evidence="3">The sequence shown here is derived from an EMBL/GenBank/DDBJ whole genome shotgun (WGS) entry which is preliminary data.</text>
</comment>
<dbReference type="AlphaFoldDB" id="A0A834U1X2"/>